<keyword evidence="1" id="KW-1133">Transmembrane helix</keyword>
<protein>
    <submittedName>
        <fullName evidence="2">Uncharacterized protein</fullName>
    </submittedName>
</protein>
<organism evidence="2 3">
    <name type="scientific">Halodesulfovibrio spirochaetisodalis</name>
    <dbReference type="NCBI Taxonomy" id="1560234"/>
    <lineage>
        <taxon>Bacteria</taxon>
        <taxon>Pseudomonadati</taxon>
        <taxon>Thermodesulfobacteriota</taxon>
        <taxon>Desulfovibrionia</taxon>
        <taxon>Desulfovibrionales</taxon>
        <taxon>Desulfovibrionaceae</taxon>
        <taxon>Halodesulfovibrio</taxon>
    </lineage>
</organism>
<keyword evidence="1" id="KW-0472">Membrane</keyword>
<dbReference type="PATRIC" id="fig|1560234.3.peg.3187"/>
<dbReference type="InterPro" id="IPR007313">
    <property type="entry name" value="FxsA"/>
</dbReference>
<keyword evidence="1" id="KW-0812">Transmembrane</keyword>
<feature type="transmembrane region" description="Helical" evidence="1">
    <location>
        <begin position="48"/>
        <end position="64"/>
    </location>
</feature>
<dbReference type="EMBL" id="JXMS01000008">
    <property type="protein sequence ID" value="OBQ54038.1"/>
    <property type="molecule type" value="Genomic_DNA"/>
</dbReference>
<gene>
    <name evidence="2" type="ORF">SP90_06050</name>
</gene>
<dbReference type="AlphaFoldDB" id="A0A1B7XFK9"/>
<reference evidence="2 3" key="1">
    <citation type="submission" date="2015-01" db="EMBL/GenBank/DDBJ databases">
        <title>Desulfovibrio sp. JC271 draft genome sequence.</title>
        <authorList>
            <person name="Shivani Y."/>
            <person name="Subhash Y."/>
            <person name="Sasikala C."/>
            <person name="Ramana C.V."/>
        </authorList>
    </citation>
    <scope>NUCLEOTIDE SEQUENCE [LARGE SCALE GENOMIC DNA]</scope>
    <source>
        <strain evidence="2 3">JC271</strain>
    </source>
</reference>
<evidence type="ECO:0000313" key="3">
    <source>
        <dbReference type="Proteomes" id="UP000091979"/>
    </source>
</evidence>
<feature type="transmembrane region" description="Helical" evidence="1">
    <location>
        <begin position="122"/>
        <end position="147"/>
    </location>
</feature>
<keyword evidence="3" id="KW-1185">Reference proteome</keyword>
<dbReference type="Pfam" id="PF04186">
    <property type="entry name" value="FxsA"/>
    <property type="match status" value="1"/>
</dbReference>
<evidence type="ECO:0000256" key="1">
    <source>
        <dbReference type="SAM" id="Phobius"/>
    </source>
</evidence>
<proteinExistence type="predicted"/>
<comment type="caution">
    <text evidence="2">The sequence shown here is derived from an EMBL/GenBank/DDBJ whole genome shotgun (WGS) entry which is preliminary data.</text>
</comment>
<sequence>MKPILTEAELRFLLTKKEISETQLRQVERLEMCASVLRALRVLYPEKVQTYIALFIFFSILNPLEHKLITPLNPQMLLLSVTLLTNCIGLVVLKTNGAEWITTSLTSVQTGMLPPASACRSAIITLAASLFLLPGIVFSIMATILIVPPVTTLLANTLHQHLLGKFE</sequence>
<dbReference type="RefSeq" id="WP_066853618.1">
    <property type="nucleotide sequence ID" value="NZ_JXMS01000008.1"/>
</dbReference>
<feature type="transmembrane region" description="Helical" evidence="1">
    <location>
        <begin position="76"/>
        <end position="93"/>
    </location>
</feature>
<dbReference type="Proteomes" id="UP000091979">
    <property type="component" value="Unassembled WGS sequence"/>
</dbReference>
<accession>A0A1B7XFK9</accession>
<name>A0A1B7XFK9_9BACT</name>
<dbReference type="GO" id="GO:0016020">
    <property type="term" value="C:membrane"/>
    <property type="evidence" value="ECO:0007669"/>
    <property type="project" value="InterPro"/>
</dbReference>
<evidence type="ECO:0000313" key="2">
    <source>
        <dbReference type="EMBL" id="OBQ54038.1"/>
    </source>
</evidence>